<dbReference type="Gene3D" id="3.10.180.10">
    <property type="entry name" value="2,3-Dihydroxybiphenyl 1,2-Dioxygenase, domain 1"/>
    <property type="match status" value="1"/>
</dbReference>
<name>A0ABD5Y2C6_9EURY</name>
<dbReference type="InterPro" id="IPR029068">
    <property type="entry name" value="Glyas_Bleomycin-R_OHBP_Dase"/>
</dbReference>
<dbReference type="CDD" id="cd06587">
    <property type="entry name" value="VOC"/>
    <property type="match status" value="1"/>
</dbReference>
<gene>
    <name evidence="2" type="ORF">ACFQMA_11270</name>
</gene>
<reference evidence="2 3" key="1">
    <citation type="journal article" date="2019" name="Int. J. Syst. Evol. Microbiol.">
        <title>The Global Catalogue of Microorganisms (GCM) 10K type strain sequencing project: providing services to taxonomists for standard genome sequencing and annotation.</title>
        <authorList>
            <consortium name="The Broad Institute Genomics Platform"/>
            <consortium name="The Broad Institute Genome Sequencing Center for Infectious Disease"/>
            <person name="Wu L."/>
            <person name="Ma J."/>
        </authorList>
    </citation>
    <scope>NUCLEOTIDE SEQUENCE [LARGE SCALE GENOMIC DNA]</scope>
    <source>
        <strain evidence="2 3">XZYJT29</strain>
    </source>
</reference>
<sequence>MIELEHITFACEDPEELATFWQRAVDGERRDLPSFDSEIVDRERGPALLFKEMPKGTERDLPIHLDFAAADRATAVERLTELGASVRETKTESGEGYTATWTVLEDPEGNGFCVTEYE</sequence>
<dbReference type="InterPro" id="IPR041581">
    <property type="entry name" value="Glyoxalase_6"/>
</dbReference>
<evidence type="ECO:0000259" key="1">
    <source>
        <dbReference type="PROSITE" id="PS51819"/>
    </source>
</evidence>
<protein>
    <submittedName>
        <fullName evidence="2">VOC family protein</fullName>
    </submittedName>
</protein>
<evidence type="ECO:0000313" key="3">
    <source>
        <dbReference type="Proteomes" id="UP001596432"/>
    </source>
</evidence>
<proteinExistence type="predicted"/>
<organism evidence="2 3">
    <name type="scientific">Halosimplex aquaticum</name>
    <dbReference type="NCBI Taxonomy" id="3026162"/>
    <lineage>
        <taxon>Archaea</taxon>
        <taxon>Methanobacteriati</taxon>
        <taxon>Methanobacteriota</taxon>
        <taxon>Stenosarchaea group</taxon>
        <taxon>Halobacteria</taxon>
        <taxon>Halobacteriales</taxon>
        <taxon>Haloarculaceae</taxon>
        <taxon>Halosimplex</taxon>
    </lineage>
</organism>
<dbReference type="GeneID" id="78820694"/>
<dbReference type="SUPFAM" id="SSF54593">
    <property type="entry name" value="Glyoxalase/Bleomycin resistance protein/Dihydroxybiphenyl dioxygenase"/>
    <property type="match status" value="1"/>
</dbReference>
<dbReference type="AlphaFoldDB" id="A0ABD5Y2C6"/>
<dbReference type="PROSITE" id="PS51819">
    <property type="entry name" value="VOC"/>
    <property type="match status" value="1"/>
</dbReference>
<dbReference type="Pfam" id="PF18029">
    <property type="entry name" value="Glyoxalase_6"/>
    <property type="match status" value="1"/>
</dbReference>
<accession>A0ABD5Y2C6</accession>
<dbReference type="Proteomes" id="UP001596432">
    <property type="component" value="Unassembled WGS sequence"/>
</dbReference>
<dbReference type="PANTHER" id="PTHR35908">
    <property type="entry name" value="HYPOTHETICAL FUSION PROTEIN"/>
    <property type="match status" value="1"/>
</dbReference>
<evidence type="ECO:0000313" key="2">
    <source>
        <dbReference type="EMBL" id="MFC7140406.1"/>
    </source>
</evidence>
<dbReference type="PANTHER" id="PTHR35908:SF1">
    <property type="entry name" value="CONSERVED PROTEIN"/>
    <property type="match status" value="1"/>
</dbReference>
<keyword evidence="3" id="KW-1185">Reference proteome</keyword>
<dbReference type="RefSeq" id="WP_274325963.1">
    <property type="nucleotide sequence ID" value="NZ_CP118158.1"/>
</dbReference>
<comment type="caution">
    <text evidence="2">The sequence shown here is derived from an EMBL/GenBank/DDBJ whole genome shotgun (WGS) entry which is preliminary data.</text>
</comment>
<feature type="domain" description="VOC" evidence="1">
    <location>
        <begin position="3"/>
        <end position="117"/>
    </location>
</feature>
<dbReference type="InterPro" id="IPR037523">
    <property type="entry name" value="VOC_core"/>
</dbReference>
<dbReference type="EMBL" id="JBHTAS010000001">
    <property type="protein sequence ID" value="MFC7140406.1"/>
    <property type="molecule type" value="Genomic_DNA"/>
</dbReference>